<accession>A0ABU5CBJ7</accession>
<evidence type="ECO:0000256" key="1">
    <source>
        <dbReference type="ARBA" id="ARBA00023172"/>
    </source>
</evidence>
<gene>
    <name evidence="2" type="ORF">RWE15_22900</name>
</gene>
<protein>
    <submittedName>
        <fullName evidence="2">Integrase</fullName>
    </submittedName>
</protein>
<keyword evidence="3" id="KW-1185">Reference proteome</keyword>
<organism evidence="2 3">
    <name type="scientific">Tigheibacillus halophilus</name>
    <dbReference type="NCBI Taxonomy" id="361280"/>
    <lineage>
        <taxon>Bacteria</taxon>
        <taxon>Bacillati</taxon>
        <taxon>Bacillota</taxon>
        <taxon>Bacilli</taxon>
        <taxon>Bacillales</taxon>
        <taxon>Bacillaceae</taxon>
        <taxon>Tigheibacillus</taxon>
    </lineage>
</organism>
<dbReference type="EMBL" id="JAWDIP010000004">
    <property type="protein sequence ID" value="MDY0396630.1"/>
    <property type="molecule type" value="Genomic_DNA"/>
</dbReference>
<dbReference type="Proteomes" id="UP001281447">
    <property type="component" value="Unassembled WGS sequence"/>
</dbReference>
<dbReference type="InterPro" id="IPR013762">
    <property type="entry name" value="Integrase-like_cat_sf"/>
</dbReference>
<evidence type="ECO:0000313" key="3">
    <source>
        <dbReference type="Proteomes" id="UP001281447"/>
    </source>
</evidence>
<dbReference type="InterPro" id="IPR011010">
    <property type="entry name" value="DNA_brk_join_enz"/>
</dbReference>
<comment type="caution">
    <text evidence="2">The sequence shown here is derived from an EMBL/GenBank/DDBJ whole genome shotgun (WGS) entry which is preliminary data.</text>
</comment>
<keyword evidence="1" id="KW-0233">DNA recombination</keyword>
<evidence type="ECO:0000313" key="2">
    <source>
        <dbReference type="EMBL" id="MDY0396630.1"/>
    </source>
</evidence>
<name>A0ABU5CBJ7_9BACI</name>
<sequence length="298" mass="34573">MNLGKQVQMKIIKKKQPPNSKHRESFIPLPPKVLSVFSDYTKVADPEDSLLYGLRGKPFANKQMNYIVKRICEHLGWLKYSVEDDENSESTTNKKKKKEIKTDQYFTPHGLRYTIATIFHEMGVEDNAIRLLLLHSKKTELGALERYLRRDTREVKQLRMVQLLLETVLETALEMDEKFGVQMDLEAIYEQLPVAFENQMKNVYAVHLFKEQIIRFTMSKMEQALTQSAAVPNNVTSMFPMREGHSSMEPHPYMANPYQNGYQAGMGMQMAVNAQQPHPVPNGFYPSTMDKNYLFIRK</sequence>
<proteinExistence type="predicted"/>
<dbReference type="SUPFAM" id="SSF56349">
    <property type="entry name" value="DNA breaking-rejoining enzymes"/>
    <property type="match status" value="1"/>
</dbReference>
<reference evidence="2 3" key="1">
    <citation type="submission" date="2023-10" db="EMBL/GenBank/DDBJ databases">
        <title>Virgibacillus halophilus 5B73C genome.</title>
        <authorList>
            <person name="Miliotis G."/>
            <person name="Sengupta P."/>
            <person name="Hameed A."/>
            <person name="Chuvochina M."/>
            <person name="Mcdonagh F."/>
            <person name="Simpson A.C."/>
            <person name="Singh N.K."/>
            <person name="Rekha P.D."/>
            <person name="Raman K."/>
            <person name="Hugenholtz P."/>
            <person name="Venkateswaran K."/>
        </authorList>
    </citation>
    <scope>NUCLEOTIDE SEQUENCE [LARGE SCALE GENOMIC DNA]</scope>
    <source>
        <strain evidence="2 3">5B73C</strain>
    </source>
</reference>
<dbReference type="Gene3D" id="1.10.443.10">
    <property type="entry name" value="Intergrase catalytic core"/>
    <property type="match status" value="1"/>
</dbReference>